<evidence type="ECO:0000313" key="2">
    <source>
        <dbReference type="Proteomes" id="UP000245202"/>
    </source>
</evidence>
<proteinExistence type="predicted"/>
<sequence>MISLSYVDLLGRRSTILKHRMDDLIKKNNSQGLSAQEKNLYQTIVKEWHQVESEINSARKES</sequence>
<gene>
    <name evidence="1" type="ORF">PAT3040_05393</name>
</gene>
<evidence type="ECO:0000313" key="1">
    <source>
        <dbReference type="EMBL" id="GBG10642.1"/>
    </source>
</evidence>
<name>A0A2R5EVB6_9BACL</name>
<comment type="caution">
    <text evidence="1">The sequence shown here is derived from an EMBL/GenBank/DDBJ whole genome shotgun (WGS) entry which is preliminary data.</text>
</comment>
<organism evidence="1 2">
    <name type="scientific">Paenibacillus agaridevorans</name>
    <dbReference type="NCBI Taxonomy" id="171404"/>
    <lineage>
        <taxon>Bacteria</taxon>
        <taxon>Bacillati</taxon>
        <taxon>Bacillota</taxon>
        <taxon>Bacilli</taxon>
        <taxon>Bacillales</taxon>
        <taxon>Paenibacillaceae</taxon>
        <taxon>Paenibacillus</taxon>
    </lineage>
</organism>
<reference evidence="1 2" key="1">
    <citation type="submission" date="2017-08" db="EMBL/GenBank/DDBJ databases">
        <title>Substantial Increase in Enzyme Production by Combined Drug-Resistance Mutations in Paenibacillus agaridevorans.</title>
        <authorList>
            <person name="Tanaka Y."/>
            <person name="Funane K."/>
            <person name="Hosaka T."/>
            <person name="Shiwa Y."/>
            <person name="Fujita N."/>
            <person name="Miyazaki T."/>
            <person name="Yoshikawa H."/>
            <person name="Murakami K."/>
            <person name="Kasahara K."/>
            <person name="Inaoka T."/>
            <person name="Hiraga Y."/>
            <person name="Ochi K."/>
        </authorList>
    </citation>
    <scope>NUCLEOTIDE SEQUENCE [LARGE SCALE GENOMIC DNA]</scope>
    <source>
        <strain evidence="1 2">T-3040</strain>
    </source>
</reference>
<keyword evidence="2" id="KW-1185">Reference proteome</keyword>
<dbReference type="AlphaFoldDB" id="A0A2R5EVB6"/>
<dbReference type="EMBL" id="BDQX01000339">
    <property type="protein sequence ID" value="GBG10642.1"/>
    <property type="molecule type" value="Genomic_DNA"/>
</dbReference>
<accession>A0A2R5EVB6</accession>
<dbReference type="Proteomes" id="UP000245202">
    <property type="component" value="Unassembled WGS sequence"/>
</dbReference>
<protein>
    <submittedName>
        <fullName evidence="1">Uncharacterized protein</fullName>
    </submittedName>
</protein>